<dbReference type="OrthoDB" id="9792155at2"/>
<protein>
    <submittedName>
        <fullName evidence="4">Thermonuclease family protein</fullName>
    </submittedName>
</protein>
<evidence type="ECO:0000256" key="2">
    <source>
        <dbReference type="SAM" id="SignalP"/>
    </source>
</evidence>
<dbReference type="Pfam" id="PF00565">
    <property type="entry name" value="SNase"/>
    <property type="match status" value="1"/>
</dbReference>
<name>A0A059EC71_9PROT</name>
<dbReference type="RefSeq" id="WP_035547734.1">
    <property type="nucleotide sequence ID" value="NZ_AWFH01000001.1"/>
</dbReference>
<dbReference type="Gene3D" id="2.40.50.90">
    <property type="match status" value="1"/>
</dbReference>
<reference evidence="5 6" key="1">
    <citation type="journal article" date="2014" name="Antonie Van Leeuwenhoek">
        <title>Hyphomonas beringensis sp. nov. and Hyphomonas chukchiensis sp. nov., isolated from surface seawater of the Bering Sea and Chukchi Sea.</title>
        <authorList>
            <person name="Li C."/>
            <person name="Lai Q."/>
            <person name="Li G."/>
            <person name="Dong C."/>
            <person name="Wang J."/>
            <person name="Liao Y."/>
            <person name="Shao Z."/>
        </authorList>
    </citation>
    <scope>NUCLEOTIDE SEQUENCE [LARGE SCALE GENOMIC DNA]</scope>
    <source>
        <strain evidence="5 6">22II1-22F38</strain>
    </source>
</reference>
<dbReference type="EMBL" id="DMBR01000180">
    <property type="protein sequence ID" value="HAE94072.1"/>
    <property type="molecule type" value="Genomic_DNA"/>
</dbReference>
<dbReference type="Proteomes" id="UP000024547">
    <property type="component" value="Unassembled WGS sequence"/>
</dbReference>
<dbReference type="SUPFAM" id="SSF50199">
    <property type="entry name" value="Staphylococcal nuclease"/>
    <property type="match status" value="1"/>
</dbReference>
<comment type="caution">
    <text evidence="5">The sequence shown here is derived from an EMBL/GenBank/DDBJ whole genome shotgun (WGS) entry which is preliminary data.</text>
</comment>
<keyword evidence="6" id="KW-1185">Reference proteome</keyword>
<sequence>MLRGGQVKSLLYSVTILAGLAGAVALAAQATIDQDGLVYWSDGDSGRLPDGTKFRLHGVDAPETRSLKQIGGAECESERELGYIAKEKVLELTRDADIKVTRDYGPDRYKRQVVDLSINGEDLAARLVAEGTHQVWDYDGGAPKPDWCAPRRPASNTAPLSP</sequence>
<accession>A0A059EC71</accession>
<feature type="region of interest" description="Disordered" evidence="1">
    <location>
        <begin position="139"/>
        <end position="162"/>
    </location>
</feature>
<organism evidence="5 6">
    <name type="scientific">Hyphomonas atlantica</name>
    <dbReference type="NCBI Taxonomy" id="1280948"/>
    <lineage>
        <taxon>Bacteria</taxon>
        <taxon>Pseudomonadati</taxon>
        <taxon>Pseudomonadota</taxon>
        <taxon>Alphaproteobacteria</taxon>
        <taxon>Hyphomonadales</taxon>
        <taxon>Hyphomonadaceae</taxon>
        <taxon>Hyphomonas</taxon>
    </lineage>
</organism>
<dbReference type="PATRIC" id="fig|1280948.3.peg.513"/>
<proteinExistence type="predicted"/>
<dbReference type="STRING" id="1280948.HY36_02590"/>
<feature type="chain" id="PRO_5044537830" evidence="2">
    <location>
        <begin position="28"/>
        <end position="162"/>
    </location>
</feature>
<evidence type="ECO:0000313" key="5">
    <source>
        <dbReference type="EMBL" id="KCZ65291.1"/>
    </source>
</evidence>
<reference evidence="4 7" key="2">
    <citation type="journal article" date="2018" name="Nat. Biotechnol.">
        <title>A standardized bacterial taxonomy based on genome phylogeny substantially revises the tree of life.</title>
        <authorList>
            <person name="Parks D.H."/>
            <person name="Chuvochina M."/>
            <person name="Waite D.W."/>
            <person name="Rinke C."/>
            <person name="Skarshewski A."/>
            <person name="Chaumeil P.A."/>
            <person name="Hugenholtz P."/>
        </authorList>
    </citation>
    <scope>NUCLEOTIDE SEQUENCE [LARGE SCALE GENOMIC DNA]</scope>
    <source>
        <strain evidence="4">UBA8557</strain>
    </source>
</reference>
<feature type="signal peptide" evidence="2">
    <location>
        <begin position="1"/>
        <end position="27"/>
    </location>
</feature>
<feature type="domain" description="TNase-like" evidence="3">
    <location>
        <begin position="53"/>
        <end position="135"/>
    </location>
</feature>
<dbReference type="AlphaFoldDB" id="A0A059EC71"/>
<dbReference type="EMBL" id="AWFH01000001">
    <property type="protein sequence ID" value="KCZ65291.1"/>
    <property type="molecule type" value="Genomic_DNA"/>
</dbReference>
<dbReference type="eggNOG" id="COG1525">
    <property type="taxonomic scope" value="Bacteria"/>
</dbReference>
<gene>
    <name evidence="4" type="ORF">DCG65_05900</name>
    <name evidence="5" type="ORF">HY36_02590</name>
</gene>
<evidence type="ECO:0000313" key="7">
    <source>
        <dbReference type="Proteomes" id="UP000259173"/>
    </source>
</evidence>
<dbReference type="Proteomes" id="UP000259173">
    <property type="component" value="Unassembled WGS sequence"/>
</dbReference>
<evidence type="ECO:0000313" key="4">
    <source>
        <dbReference type="EMBL" id="HAE94072.1"/>
    </source>
</evidence>
<evidence type="ECO:0000313" key="6">
    <source>
        <dbReference type="Proteomes" id="UP000024547"/>
    </source>
</evidence>
<dbReference type="InterPro" id="IPR035437">
    <property type="entry name" value="SNase_OB-fold_sf"/>
</dbReference>
<evidence type="ECO:0000256" key="1">
    <source>
        <dbReference type="SAM" id="MobiDB-lite"/>
    </source>
</evidence>
<dbReference type="InterPro" id="IPR016071">
    <property type="entry name" value="Staphylococal_nuclease_OB-fold"/>
</dbReference>
<evidence type="ECO:0000259" key="3">
    <source>
        <dbReference type="Pfam" id="PF00565"/>
    </source>
</evidence>
<keyword evidence="2" id="KW-0732">Signal</keyword>